<name>A0A382DZN8_9ZZZZ</name>
<proteinExistence type="predicted"/>
<accession>A0A382DZN8</accession>
<evidence type="ECO:0000313" key="1">
    <source>
        <dbReference type="EMBL" id="SVB43858.1"/>
    </source>
</evidence>
<sequence length="43" mass="4868">MGLKGDTSERIRLDSIWFSPDLKALNYPTIFGDLEQASNYFAS</sequence>
<protein>
    <submittedName>
        <fullName evidence="1">Uncharacterized protein</fullName>
    </submittedName>
</protein>
<dbReference type="AlphaFoldDB" id="A0A382DZN8"/>
<reference evidence="1" key="1">
    <citation type="submission" date="2018-05" db="EMBL/GenBank/DDBJ databases">
        <authorList>
            <person name="Lanie J.A."/>
            <person name="Ng W.-L."/>
            <person name="Kazmierczak K.M."/>
            <person name="Andrzejewski T.M."/>
            <person name="Davidsen T.M."/>
            <person name="Wayne K.J."/>
            <person name="Tettelin H."/>
            <person name="Glass J.I."/>
            <person name="Rusch D."/>
            <person name="Podicherti R."/>
            <person name="Tsui H.-C.T."/>
            <person name="Winkler M.E."/>
        </authorList>
    </citation>
    <scope>NUCLEOTIDE SEQUENCE</scope>
</reference>
<gene>
    <name evidence="1" type="ORF">METZ01_LOCUS196712</name>
</gene>
<dbReference type="EMBL" id="UINC01041928">
    <property type="protein sequence ID" value="SVB43858.1"/>
    <property type="molecule type" value="Genomic_DNA"/>
</dbReference>
<organism evidence="1">
    <name type="scientific">marine metagenome</name>
    <dbReference type="NCBI Taxonomy" id="408172"/>
    <lineage>
        <taxon>unclassified sequences</taxon>
        <taxon>metagenomes</taxon>
        <taxon>ecological metagenomes</taxon>
    </lineage>
</organism>